<evidence type="ECO:0000256" key="4">
    <source>
        <dbReference type="ARBA" id="ARBA00038306"/>
    </source>
</evidence>
<dbReference type="InterPro" id="IPR051692">
    <property type="entry name" value="OMP-like"/>
</dbReference>
<name>A0A0B5DV63_9RHOB</name>
<evidence type="ECO:0000256" key="3">
    <source>
        <dbReference type="ARBA" id="ARBA00023136"/>
    </source>
</evidence>
<protein>
    <submittedName>
        <fullName evidence="7">Outer membrane protein</fullName>
    </submittedName>
</protein>
<sequence>MKRYLIVSALALGTAAPAFAGGYSEPVIEPAPAPVAVVDPGVDWTGFYAGLQYGQGTASLDFDDDILVDADDEDDFDAYGLHAGYMWDFGQWVAGAELDYNKADFDEADEADLVRLRGRAGYDLGRFLPYVTLGVANISSDFTDVIDDDADFSETGVTYGIGVDYLVSDRFSVGLEYSKQDFDEVEEIGGESIDLDAEMVQIRAAYRF</sequence>
<dbReference type="PANTHER" id="PTHR34001:SF3">
    <property type="entry name" value="BLL7405 PROTEIN"/>
    <property type="match status" value="1"/>
</dbReference>
<dbReference type="InterPro" id="IPR006315">
    <property type="entry name" value="OM_autotransptr_brl_dom"/>
</dbReference>
<evidence type="ECO:0000256" key="2">
    <source>
        <dbReference type="ARBA" id="ARBA00022729"/>
    </source>
</evidence>
<dbReference type="AlphaFoldDB" id="A0A0B5DV63"/>
<organism evidence="7 8">
    <name type="scientific">Celeribacter indicus</name>
    <dbReference type="NCBI Taxonomy" id="1208324"/>
    <lineage>
        <taxon>Bacteria</taxon>
        <taxon>Pseudomonadati</taxon>
        <taxon>Pseudomonadota</taxon>
        <taxon>Alphaproteobacteria</taxon>
        <taxon>Rhodobacterales</taxon>
        <taxon>Roseobacteraceae</taxon>
        <taxon>Celeribacter</taxon>
    </lineage>
</organism>
<dbReference type="Proteomes" id="UP000031521">
    <property type="component" value="Chromosome"/>
</dbReference>
<keyword evidence="2 5" id="KW-0732">Signal</keyword>
<dbReference type="EMBL" id="CP004393">
    <property type="protein sequence ID" value="AJE45095.1"/>
    <property type="molecule type" value="Genomic_DNA"/>
</dbReference>
<evidence type="ECO:0000256" key="5">
    <source>
        <dbReference type="SAM" id="SignalP"/>
    </source>
</evidence>
<evidence type="ECO:0000313" key="8">
    <source>
        <dbReference type="Proteomes" id="UP000031521"/>
    </source>
</evidence>
<dbReference type="NCBIfam" id="TIGR01414">
    <property type="entry name" value="autotrans_barl"/>
    <property type="match status" value="1"/>
</dbReference>
<dbReference type="PANTHER" id="PTHR34001">
    <property type="entry name" value="BLL7405 PROTEIN"/>
    <property type="match status" value="1"/>
</dbReference>
<dbReference type="GO" id="GO:0019867">
    <property type="term" value="C:outer membrane"/>
    <property type="evidence" value="ECO:0007669"/>
    <property type="project" value="InterPro"/>
</dbReference>
<accession>A0A0B5DV63</accession>
<dbReference type="Gene3D" id="2.40.160.20">
    <property type="match status" value="1"/>
</dbReference>
<dbReference type="InterPro" id="IPR011250">
    <property type="entry name" value="OMP/PagP_B-barrel"/>
</dbReference>
<dbReference type="InterPro" id="IPR027385">
    <property type="entry name" value="Beta-barrel_OMP"/>
</dbReference>
<keyword evidence="3" id="KW-0472">Membrane</keyword>
<feature type="signal peptide" evidence="5">
    <location>
        <begin position="1"/>
        <end position="20"/>
    </location>
</feature>
<dbReference type="HOGENOM" id="CLU_037100_2_0_5"/>
<gene>
    <name evidence="7" type="ORF">P73_0380</name>
</gene>
<evidence type="ECO:0000256" key="1">
    <source>
        <dbReference type="ARBA" id="ARBA00004370"/>
    </source>
</evidence>
<dbReference type="RefSeq" id="WP_043868217.1">
    <property type="nucleotide sequence ID" value="NZ_CP004393.1"/>
</dbReference>
<feature type="chain" id="PRO_5002101680" evidence="5">
    <location>
        <begin position="21"/>
        <end position="208"/>
    </location>
</feature>
<comment type="subcellular location">
    <subcellularLocation>
        <location evidence="1">Membrane</location>
    </subcellularLocation>
</comment>
<keyword evidence="8" id="KW-1185">Reference proteome</keyword>
<comment type="similarity">
    <text evidence="4">Belongs to the Omp25/RopB family.</text>
</comment>
<dbReference type="Pfam" id="PF13505">
    <property type="entry name" value="OMP_b-brl"/>
    <property type="match status" value="1"/>
</dbReference>
<dbReference type="SUPFAM" id="SSF56925">
    <property type="entry name" value="OMPA-like"/>
    <property type="match status" value="1"/>
</dbReference>
<proteinExistence type="inferred from homology"/>
<reference evidence="7 8" key="1">
    <citation type="journal article" date="2014" name="Int. J. Syst. Evol. Microbiol.">
        <title>Celeribacter indicus sp. nov., a polycyclic aromatic hydrocarbon-degrading bacterium from deep-sea sediment and reclassification of Huaishuia halophila as Celeribacter halophilus comb. nov.</title>
        <authorList>
            <person name="Lai Q."/>
            <person name="Cao J."/>
            <person name="Yuan J."/>
            <person name="Li F."/>
            <person name="Shao Z."/>
        </authorList>
    </citation>
    <scope>NUCLEOTIDE SEQUENCE [LARGE SCALE GENOMIC DNA]</scope>
    <source>
        <strain evidence="7">P73</strain>
    </source>
</reference>
<evidence type="ECO:0000259" key="6">
    <source>
        <dbReference type="Pfam" id="PF13505"/>
    </source>
</evidence>
<dbReference type="STRING" id="1208324.P73_0380"/>
<dbReference type="KEGG" id="cid:P73_0380"/>
<evidence type="ECO:0000313" key="7">
    <source>
        <dbReference type="EMBL" id="AJE45095.1"/>
    </source>
</evidence>
<feature type="domain" description="Outer membrane protein beta-barrel" evidence="6">
    <location>
        <begin position="9"/>
        <end position="208"/>
    </location>
</feature>
<dbReference type="OrthoDB" id="268975at2"/>